<dbReference type="EMBL" id="UOFH01000312">
    <property type="protein sequence ID" value="VAW65397.1"/>
    <property type="molecule type" value="Genomic_DNA"/>
</dbReference>
<reference evidence="1" key="1">
    <citation type="submission" date="2018-06" db="EMBL/GenBank/DDBJ databases">
        <authorList>
            <person name="Zhirakovskaya E."/>
        </authorList>
    </citation>
    <scope>NUCLEOTIDE SEQUENCE</scope>
</reference>
<dbReference type="AlphaFoldDB" id="A0A3B0XQ71"/>
<sequence length="171" mass="19735">HLKEIYFSDYQGIDIGRDAIVNYCINEKIEIVTEKYPSTLVSPGYREFMDDSENNGKTGEDYEEFHNNIFIYAFSRALVKLGYNTINVYYECFESELRARCYEIKIEKLADFLNKSVVPVYFIDDALFFSPGFKCGLCLFHHELLDFFSFGASSKDLYALTVAGICNECSL</sequence>
<name>A0A3B0XQ71_9ZZZZ</name>
<organism evidence="1">
    <name type="scientific">hydrothermal vent metagenome</name>
    <dbReference type="NCBI Taxonomy" id="652676"/>
    <lineage>
        <taxon>unclassified sequences</taxon>
        <taxon>metagenomes</taxon>
        <taxon>ecological metagenomes</taxon>
    </lineage>
</organism>
<gene>
    <name evidence="1" type="ORF">MNBD_GAMMA08-1526</name>
</gene>
<evidence type="ECO:0000313" key="1">
    <source>
        <dbReference type="EMBL" id="VAW65397.1"/>
    </source>
</evidence>
<proteinExistence type="predicted"/>
<protein>
    <submittedName>
        <fullName evidence="1">Uncharacterized protein</fullName>
    </submittedName>
</protein>
<feature type="non-terminal residue" evidence="1">
    <location>
        <position position="1"/>
    </location>
</feature>
<accession>A0A3B0XQ71</accession>